<proteinExistence type="inferred from homology"/>
<gene>
    <name evidence="9" type="primary">buk</name>
    <name evidence="11" type="ORF">EDD78_11133</name>
</gene>
<keyword evidence="6 9" id="KW-0418">Kinase</keyword>
<comment type="catalytic activity">
    <reaction evidence="8 9">
        <text>butanoate + ATP = butanoyl phosphate + ADP</text>
        <dbReference type="Rhea" id="RHEA:13585"/>
        <dbReference type="ChEBI" id="CHEBI:17968"/>
        <dbReference type="ChEBI" id="CHEBI:30616"/>
        <dbReference type="ChEBI" id="CHEBI:58079"/>
        <dbReference type="ChEBI" id="CHEBI:456216"/>
        <dbReference type="EC" id="2.7.2.7"/>
    </reaction>
</comment>
<dbReference type="GO" id="GO:0005524">
    <property type="term" value="F:ATP binding"/>
    <property type="evidence" value="ECO:0007669"/>
    <property type="project" value="UniProtKB-KW"/>
</dbReference>
<dbReference type="GO" id="GO:0047761">
    <property type="term" value="F:butyrate kinase activity"/>
    <property type="evidence" value="ECO:0007669"/>
    <property type="project" value="UniProtKB-UniRule"/>
</dbReference>
<dbReference type="NCBIfam" id="TIGR02707">
    <property type="entry name" value="butyr_kinase"/>
    <property type="match status" value="1"/>
</dbReference>
<keyword evidence="7 9" id="KW-0067">ATP-binding</keyword>
<evidence type="ECO:0000256" key="3">
    <source>
        <dbReference type="ARBA" id="ARBA00022490"/>
    </source>
</evidence>
<keyword evidence="3 9" id="KW-0963">Cytoplasm</keyword>
<dbReference type="RefSeq" id="WP_132085030.1">
    <property type="nucleotide sequence ID" value="NZ_SLUK01000011.1"/>
</dbReference>
<dbReference type="GO" id="GO:0006083">
    <property type="term" value="P:acetate metabolic process"/>
    <property type="evidence" value="ECO:0007669"/>
    <property type="project" value="TreeGrafter"/>
</dbReference>
<dbReference type="InterPro" id="IPR000890">
    <property type="entry name" value="Aliphatic_acid_kin_short-chain"/>
</dbReference>
<accession>A0A9X8Y7H6</accession>
<dbReference type="Gene3D" id="3.30.420.40">
    <property type="match status" value="2"/>
</dbReference>
<dbReference type="HAMAP" id="MF_00542">
    <property type="entry name" value="Butyrate_kinase"/>
    <property type="match status" value="1"/>
</dbReference>
<evidence type="ECO:0000256" key="8">
    <source>
        <dbReference type="ARBA" id="ARBA00048596"/>
    </source>
</evidence>
<evidence type="ECO:0000256" key="10">
    <source>
        <dbReference type="RuleBase" id="RU003835"/>
    </source>
</evidence>
<dbReference type="NCBIfam" id="NF002834">
    <property type="entry name" value="PRK03011.1-5"/>
    <property type="match status" value="1"/>
</dbReference>
<organism evidence="11 12">
    <name type="scientific">Harryflintia acetispora</name>
    <dbReference type="NCBI Taxonomy" id="1849041"/>
    <lineage>
        <taxon>Bacteria</taxon>
        <taxon>Bacillati</taxon>
        <taxon>Bacillota</taxon>
        <taxon>Clostridia</taxon>
        <taxon>Eubacteriales</taxon>
        <taxon>Oscillospiraceae</taxon>
        <taxon>Harryflintia</taxon>
    </lineage>
</organism>
<dbReference type="PIRSF" id="PIRSF036458">
    <property type="entry name" value="Butyrate_kin"/>
    <property type="match status" value="1"/>
</dbReference>
<dbReference type="GO" id="GO:0008776">
    <property type="term" value="F:acetate kinase activity"/>
    <property type="evidence" value="ECO:0007669"/>
    <property type="project" value="TreeGrafter"/>
</dbReference>
<evidence type="ECO:0000313" key="12">
    <source>
        <dbReference type="Proteomes" id="UP000294682"/>
    </source>
</evidence>
<keyword evidence="12" id="KW-1185">Reference proteome</keyword>
<dbReference type="Pfam" id="PF00871">
    <property type="entry name" value="Acetate_kinase"/>
    <property type="match status" value="1"/>
</dbReference>
<protein>
    <recommendedName>
        <fullName evidence="9">Probable butyrate kinase</fullName>
        <shortName evidence="9">BK</shortName>
        <ecNumber evidence="9">2.7.2.7</ecNumber>
    </recommendedName>
    <alternativeName>
        <fullName evidence="9">Branched-chain carboxylic acid kinase</fullName>
    </alternativeName>
</protein>
<keyword evidence="4 9" id="KW-0808">Transferase</keyword>
<evidence type="ECO:0000256" key="4">
    <source>
        <dbReference type="ARBA" id="ARBA00022679"/>
    </source>
</evidence>
<evidence type="ECO:0000256" key="2">
    <source>
        <dbReference type="ARBA" id="ARBA00008748"/>
    </source>
</evidence>
<dbReference type="Proteomes" id="UP000294682">
    <property type="component" value="Unassembled WGS sequence"/>
</dbReference>
<dbReference type="GO" id="GO:0005737">
    <property type="term" value="C:cytoplasm"/>
    <property type="evidence" value="ECO:0007669"/>
    <property type="project" value="UniProtKB-SubCell"/>
</dbReference>
<dbReference type="AlphaFoldDB" id="A0A9X8Y7H6"/>
<keyword evidence="5 9" id="KW-0547">Nucleotide-binding</keyword>
<evidence type="ECO:0000256" key="6">
    <source>
        <dbReference type="ARBA" id="ARBA00022777"/>
    </source>
</evidence>
<dbReference type="SUPFAM" id="SSF53067">
    <property type="entry name" value="Actin-like ATPase domain"/>
    <property type="match status" value="2"/>
</dbReference>
<evidence type="ECO:0000256" key="1">
    <source>
        <dbReference type="ARBA" id="ARBA00004496"/>
    </source>
</evidence>
<dbReference type="InterPro" id="IPR011245">
    <property type="entry name" value="Butyrate_kin"/>
</dbReference>
<reference evidence="11 12" key="1">
    <citation type="submission" date="2019-03" db="EMBL/GenBank/DDBJ databases">
        <title>Genomic Encyclopedia of Type Strains, Phase IV (KMG-IV): sequencing the most valuable type-strain genomes for metagenomic binning, comparative biology and taxonomic classification.</title>
        <authorList>
            <person name="Goeker M."/>
        </authorList>
    </citation>
    <scope>NUCLEOTIDE SEQUENCE [LARGE SCALE GENOMIC DNA]</scope>
    <source>
        <strain evidence="11 12">DSM 100433</strain>
    </source>
</reference>
<dbReference type="PANTHER" id="PTHR21060:SF3">
    <property type="entry name" value="BUTYRATE KINASE 2-RELATED"/>
    <property type="match status" value="1"/>
</dbReference>
<dbReference type="InterPro" id="IPR043129">
    <property type="entry name" value="ATPase_NBD"/>
</dbReference>
<dbReference type="PANTHER" id="PTHR21060">
    <property type="entry name" value="ACETATE KINASE"/>
    <property type="match status" value="1"/>
</dbReference>
<evidence type="ECO:0000256" key="5">
    <source>
        <dbReference type="ARBA" id="ARBA00022741"/>
    </source>
</evidence>
<dbReference type="EMBL" id="SLUK01000011">
    <property type="protein sequence ID" value="TCL42270.1"/>
    <property type="molecule type" value="Genomic_DNA"/>
</dbReference>
<sequence>MAFKILVLNLGGTSSKFSIYEDERHIVTKSISHCAEDMAAHPLSKDQVAYRKEIVLGFLRENHYQVDDFDTFVLRAPPFPAPRGGTYLVEGRCRELVLSYYHPDEKPIHGNRFVLPLIDELRGARNVPVYLVDPDMVDEFSEVAHVSGLPGYARKPSIHYLNQKAIARKYAQDVGRAYSELRLIICHLGGGISIGAHEYGVAIDSNEGSEGWGPFSTDRAGTVATSIMLELCFDKGLTRQEVHGLLRGKAGLKGHLGTDDLREVERRIAEGEQKAKLVFNALAYQIAKEIGSCYAALRGKVDAIIFTGGMSNSKKLIGAIESYVSGFAPFVLYPGEKEQEALALGAYRVLTGAEEPIRL</sequence>
<dbReference type="PRINTS" id="PR00471">
    <property type="entry name" value="ACETATEKNASE"/>
</dbReference>
<evidence type="ECO:0000256" key="7">
    <source>
        <dbReference type="ARBA" id="ARBA00022840"/>
    </source>
</evidence>
<evidence type="ECO:0000313" key="11">
    <source>
        <dbReference type="EMBL" id="TCL42270.1"/>
    </source>
</evidence>
<dbReference type="InterPro" id="IPR023865">
    <property type="entry name" value="Aliphatic_acid_kinase_CS"/>
</dbReference>
<comment type="similarity">
    <text evidence="2 9 10">Belongs to the acetokinase family.</text>
</comment>
<dbReference type="PROSITE" id="PS01076">
    <property type="entry name" value="ACETATE_KINASE_2"/>
    <property type="match status" value="1"/>
</dbReference>
<comment type="caution">
    <text evidence="11">The sequence shown here is derived from an EMBL/GenBank/DDBJ whole genome shotgun (WGS) entry which is preliminary data.</text>
</comment>
<name>A0A9X8Y7H6_9FIRM</name>
<dbReference type="EC" id="2.7.2.7" evidence="9"/>
<comment type="subcellular location">
    <subcellularLocation>
        <location evidence="1 9">Cytoplasm</location>
    </subcellularLocation>
</comment>
<dbReference type="CDD" id="cd24011">
    <property type="entry name" value="ASKHA_NBD_BK"/>
    <property type="match status" value="1"/>
</dbReference>
<evidence type="ECO:0000256" key="9">
    <source>
        <dbReference type="HAMAP-Rule" id="MF_00542"/>
    </source>
</evidence>